<dbReference type="EMBL" id="JAMKBI010000016">
    <property type="protein sequence ID" value="MCZ8535134.1"/>
    <property type="molecule type" value="Genomic_DNA"/>
</dbReference>
<sequence>MLLKFEKASSKDWELIKYIYESGIETNNATFETEAPITFDKWISNSFKKCSNVIKDGDLLLGWYKLSPVSKRTVYDGVGEVSIYVHPKAKRKGIGHLLLDHLIKTSEKNGIWTLQSSIFPENTASIHLHLNHGFREVGYRERIGKVNGIWRDNLLFEKRSNINGIN</sequence>
<keyword evidence="2" id="KW-0012">Acyltransferase</keyword>
<gene>
    <name evidence="4" type="ORF">M9R61_17650</name>
</gene>
<dbReference type="RefSeq" id="WP_269923143.1">
    <property type="nucleotide sequence ID" value="NZ_JAMKBI010000016.1"/>
</dbReference>
<dbReference type="SUPFAM" id="SSF55729">
    <property type="entry name" value="Acyl-CoA N-acyltransferases (Nat)"/>
    <property type="match status" value="1"/>
</dbReference>
<reference evidence="4" key="1">
    <citation type="submission" date="2022-05" db="EMBL/GenBank/DDBJ databases">
        <authorList>
            <person name="Colautti A."/>
            <person name="Iacumin L."/>
        </authorList>
    </citation>
    <scope>NUCLEOTIDE SEQUENCE</scope>
    <source>
        <strain evidence="4">DSM 30747</strain>
    </source>
</reference>
<feature type="domain" description="N-acetyltransferase" evidence="3">
    <location>
        <begin position="3"/>
        <end position="155"/>
    </location>
</feature>
<dbReference type="Gene3D" id="3.40.630.30">
    <property type="match status" value="1"/>
</dbReference>
<dbReference type="PANTHER" id="PTHR43072">
    <property type="entry name" value="N-ACETYLTRANSFERASE"/>
    <property type="match status" value="1"/>
</dbReference>
<dbReference type="InterPro" id="IPR016181">
    <property type="entry name" value="Acyl_CoA_acyltransferase"/>
</dbReference>
<keyword evidence="1" id="KW-0808">Transferase</keyword>
<comment type="caution">
    <text evidence="4">The sequence shown here is derived from an EMBL/GenBank/DDBJ whole genome shotgun (WGS) entry which is preliminary data.</text>
</comment>
<dbReference type="CDD" id="cd04301">
    <property type="entry name" value="NAT_SF"/>
    <property type="match status" value="1"/>
</dbReference>
<proteinExistence type="predicted"/>
<dbReference type="GO" id="GO:0016747">
    <property type="term" value="F:acyltransferase activity, transferring groups other than amino-acyl groups"/>
    <property type="evidence" value="ECO:0007669"/>
    <property type="project" value="InterPro"/>
</dbReference>
<keyword evidence="5" id="KW-1185">Reference proteome</keyword>
<dbReference type="AlphaFoldDB" id="A0A9X3LF18"/>
<evidence type="ECO:0000256" key="2">
    <source>
        <dbReference type="ARBA" id="ARBA00023315"/>
    </source>
</evidence>
<dbReference type="PANTHER" id="PTHR43072:SF23">
    <property type="entry name" value="UPF0039 PROTEIN C11D3.02C"/>
    <property type="match status" value="1"/>
</dbReference>
<evidence type="ECO:0000259" key="3">
    <source>
        <dbReference type="PROSITE" id="PS51186"/>
    </source>
</evidence>
<accession>A0A9X3LF18</accession>
<name>A0A9X3LF18_9BACI</name>
<dbReference type="Pfam" id="PF13420">
    <property type="entry name" value="Acetyltransf_4"/>
    <property type="match status" value="1"/>
</dbReference>
<dbReference type="Proteomes" id="UP001152172">
    <property type="component" value="Unassembled WGS sequence"/>
</dbReference>
<evidence type="ECO:0000256" key="1">
    <source>
        <dbReference type="ARBA" id="ARBA00022679"/>
    </source>
</evidence>
<evidence type="ECO:0000313" key="4">
    <source>
        <dbReference type="EMBL" id="MCZ8535134.1"/>
    </source>
</evidence>
<dbReference type="PROSITE" id="PS51186">
    <property type="entry name" value="GNAT"/>
    <property type="match status" value="1"/>
</dbReference>
<protein>
    <submittedName>
        <fullName evidence="4">N-acetyltransferase family protein</fullName>
    </submittedName>
</protein>
<dbReference type="InterPro" id="IPR000182">
    <property type="entry name" value="GNAT_dom"/>
</dbReference>
<organism evidence="4 5">
    <name type="scientific">Psychrobacillus psychrodurans</name>
    <dbReference type="NCBI Taxonomy" id="126157"/>
    <lineage>
        <taxon>Bacteria</taxon>
        <taxon>Bacillati</taxon>
        <taxon>Bacillota</taxon>
        <taxon>Bacilli</taxon>
        <taxon>Bacillales</taxon>
        <taxon>Bacillaceae</taxon>
        <taxon>Psychrobacillus</taxon>
    </lineage>
</organism>
<evidence type="ECO:0000313" key="5">
    <source>
        <dbReference type="Proteomes" id="UP001152172"/>
    </source>
</evidence>